<comment type="subcellular location">
    <subcellularLocation>
        <location evidence="1">Cell membrane</location>
        <topology evidence="1">Multi-pass membrane protein</topology>
    </subcellularLocation>
</comment>
<name>A0ABQ3ZC24_9ACTN</name>
<feature type="transmembrane region" description="Helical" evidence="8">
    <location>
        <begin position="108"/>
        <end position="129"/>
    </location>
</feature>
<dbReference type="Gene3D" id="1.20.1720.10">
    <property type="entry name" value="Multidrug resistance protein D"/>
    <property type="match status" value="1"/>
</dbReference>
<evidence type="ECO:0000256" key="6">
    <source>
        <dbReference type="ARBA" id="ARBA00022989"/>
    </source>
</evidence>
<feature type="domain" description="Major facilitator superfamily (MFS) profile" evidence="10">
    <location>
        <begin position="17"/>
        <end position="403"/>
    </location>
</feature>
<keyword evidence="6 8" id="KW-1133">Transmembrane helix</keyword>
<sequence length="403" mass="40767">MVRRVTQAEVRPRGTLLIVMLGLVTAIGPLSIDMYLPAFPAIADDLAVPAAQVQLSLTACLIGTALGGLVCGPLSDRWGRRRPAVASLAAYAILSFLIALSPSAPVLIGLRVLQGLAGGAGIVVARAIVRDLYSGVAAARFYSRLTLIYGLAPILAPSIGSAVLRFTSWHGIFVALGVLAVLLTVLLALRLPETLGVPDRTGGGLGRTLRLAGPLFRDRAFVGYTLAQACAFGALFAYLSNSSFVLQDGYGLSSTTFGLLFGVNAVGLTLTSQLNARLLNRFGTRTLLMASLAVQVVAGVILVGSALAGLLIGVIAGLFLLVCTIGMCQPNGTALALDGHADRAGTAAAVMGSVQPVVAAGLASLAGLGAIGTGVPMALVILGSALAALATSAAAPPRTALPA</sequence>
<dbReference type="PROSITE" id="PS50828">
    <property type="entry name" value="SMR"/>
    <property type="match status" value="1"/>
</dbReference>
<keyword evidence="12" id="KW-1185">Reference proteome</keyword>
<feature type="transmembrane region" description="Helical" evidence="8">
    <location>
        <begin position="84"/>
        <end position="102"/>
    </location>
</feature>
<feature type="transmembrane region" description="Helical" evidence="8">
    <location>
        <begin position="308"/>
        <end position="328"/>
    </location>
</feature>
<gene>
    <name evidence="11" type="primary">bcr</name>
    <name evidence="11" type="ORF">Adu01nite_87050</name>
</gene>
<evidence type="ECO:0000256" key="8">
    <source>
        <dbReference type="SAM" id="Phobius"/>
    </source>
</evidence>
<feature type="domain" description="Smr" evidence="9">
    <location>
        <begin position="1"/>
        <end position="22"/>
    </location>
</feature>
<feature type="transmembrane region" description="Helical" evidence="8">
    <location>
        <begin position="251"/>
        <end position="270"/>
    </location>
</feature>
<evidence type="ECO:0000256" key="1">
    <source>
        <dbReference type="ARBA" id="ARBA00004651"/>
    </source>
</evidence>
<keyword evidence="4" id="KW-1003">Cell membrane</keyword>
<feature type="transmembrane region" description="Helical" evidence="8">
    <location>
        <begin position="52"/>
        <end position="72"/>
    </location>
</feature>
<proteinExistence type="inferred from homology"/>
<dbReference type="CDD" id="cd17320">
    <property type="entry name" value="MFS_MdfA_MDR_like"/>
    <property type="match status" value="1"/>
</dbReference>
<organism evidence="11 12">
    <name type="scientific">Paractinoplanes durhamensis</name>
    <dbReference type="NCBI Taxonomy" id="113563"/>
    <lineage>
        <taxon>Bacteria</taxon>
        <taxon>Bacillati</taxon>
        <taxon>Actinomycetota</taxon>
        <taxon>Actinomycetes</taxon>
        <taxon>Micromonosporales</taxon>
        <taxon>Micromonosporaceae</taxon>
        <taxon>Paractinoplanes</taxon>
    </lineage>
</organism>
<feature type="transmembrane region" description="Helical" evidence="8">
    <location>
        <begin position="12"/>
        <end position="32"/>
    </location>
</feature>
<dbReference type="InterPro" id="IPR020846">
    <property type="entry name" value="MFS_dom"/>
</dbReference>
<evidence type="ECO:0000256" key="5">
    <source>
        <dbReference type="ARBA" id="ARBA00022692"/>
    </source>
</evidence>
<dbReference type="Proteomes" id="UP000637628">
    <property type="component" value="Unassembled WGS sequence"/>
</dbReference>
<keyword evidence="3" id="KW-0813">Transport</keyword>
<dbReference type="NCBIfam" id="TIGR00710">
    <property type="entry name" value="efflux_Bcr_CflA"/>
    <property type="match status" value="1"/>
</dbReference>
<feature type="transmembrane region" description="Helical" evidence="8">
    <location>
        <begin position="377"/>
        <end position="395"/>
    </location>
</feature>
<dbReference type="Pfam" id="PF07690">
    <property type="entry name" value="MFS_1"/>
    <property type="match status" value="1"/>
</dbReference>
<dbReference type="PROSITE" id="PS50850">
    <property type="entry name" value="MFS"/>
    <property type="match status" value="1"/>
</dbReference>
<dbReference type="PANTHER" id="PTHR23502">
    <property type="entry name" value="MAJOR FACILITATOR SUPERFAMILY"/>
    <property type="match status" value="1"/>
</dbReference>
<comment type="similarity">
    <text evidence="2">Belongs to the major facilitator superfamily. Bcr/CmlA family.</text>
</comment>
<keyword evidence="7 8" id="KW-0472">Membrane</keyword>
<evidence type="ECO:0000313" key="11">
    <source>
        <dbReference type="EMBL" id="GIE07355.1"/>
    </source>
</evidence>
<dbReference type="InterPro" id="IPR004812">
    <property type="entry name" value="Efflux_drug-R_Bcr/CmlA"/>
</dbReference>
<dbReference type="EMBL" id="BOML01000079">
    <property type="protein sequence ID" value="GIE07355.1"/>
    <property type="molecule type" value="Genomic_DNA"/>
</dbReference>
<dbReference type="InterPro" id="IPR002625">
    <property type="entry name" value="Smr_dom"/>
</dbReference>
<feature type="transmembrane region" description="Helical" evidence="8">
    <location>
        <begin position="141"/>
        <end position="163"/>
    </location>
</feature>
<dbReference type="RefSeq" id="WP_203735202.1">
    <property type="nucleotide sequence ID" value="NZ_JBHTFU010000001.1"/>
</dbReference>
<evidence type="ECO:0000256" key="3">
    <source>
        <dbReference type="ARBA" id="ARBA00022448"/>
    </source>
</evidence>
<evidence type="ECO:0000259" key="10">
    <source>
        <dbReference type="PROSITE" id="PS50850"/>
    </source>
</evidence>
<evidence type="ECO:0000256" key="2">
    <source>
        <dbReference type="ARBA" id="ARBA00006236"/>
    </source>
</evidence>
<dbReference type="PANTHER" id="PTHR23502:SF132">
    <property type="entry name" value="POLYAMINE TRANSPORTER 2-RELATED"/>
    <property type="match status" value="1"/>
</dbReference>
<feature type="transmembrane region" description="Helical" evidence="8">
    <location>
        <begin position="220"/>
        <end position="239"/>
    </location>
</feature>
<protein>
    <submittedName>
        <fullName evidence="11">Bcr/CflA family drug resistance efflux transporter</fullName>
    </submittedName>
</protein>
<keyword evidence="5 8" id="KW-0812">Transmembrane</keyword>
<comment type="caution">
    <text evidence="11">The sequence shown here is derived from an EMBL/GenBank/DDBJ whole genome shotgun (WGS) entry which is preliminary data.</text>
</comment>
<dbReference type="SUPFAM" id="SSF103473">
    <property type="entry name" value="MFS general substrate transporter"/>
    <property type="match status" value="1"/>
</dbReference>
<dbReference type="InterPro" id="IPR011701">
    <property type="entry name" value="MFS"/>
</dbReference>
<evidence type="ECO:0000259" key="9">
    <source>
        <dbReference type="PROSITE" id="PS50828"/>
    </source>
</evidence>
<reference evidence="11 12" key="1">
    <citation type="submission" date="2021-01" db="EMBL/GenBank/DDBJ databases">
        <title>Whole genome shotgun sequence of Actinoplanes durhamensis NBRC 14914.</title>
        <authorList>
            <person name="Komaki H."/>
            <person name="Tamura T."/>
        </authorList>
    </citation>
    <scope>NUCLEOTIDE SEQUENCE [LARGE SCALE GENOMIC DNA]</scope>
    <source>
        <strain evidence="11 12">NBRC 14914</strain>
    </source>
</reference>
<evidence type="ECO:0000256" key="4">
    <source>
        <dbReference type="ARBA" id="ARBA00022475"/>
    </source>
</evidence>
<feature type="transmembrane region" description="Helical" evidence="8">
    <location>
        <begin position="169"/>
        <end position="189"/>
    </location>
</feature>
<evidence type="ECO:0000256" key="7">
    <source>
        <dbReference type="ARBA" id="ARBA00023136"/>
    </source>
</evidence>
<accession>A0ABQ3ZC24</accession>
<dbReference type="InterPro" id="IPR036259">
    <property type="entry name" value="MFS_trans_sf"/>
</dbReference>
<evidence type="ECO:0000313" key="12">
    <source>
        <dbReference type="Proteomes" id="UP000637628"/>
    </source>
</evidence>